<protein>
    <submittedName>
        <fullName evidence="2">Uncharacterized protein</fullName>
    </submittedName>
</protein>
<dbReference type="RefSeq" id="WP_344347307.1">
    <property type="nucleotide sequence ID" value="NZ_BAAASM010000009.1"/>
</dbReference>
<evidence type="ECO:0000313" key="2">
    <source>
        <dbReference type="EMBL" id="MFC5654535.1"/>
    </source>
</evidence>
<feature type="compositionally biased region" description="Basic and acidic residues" evidence="1">
    <location>
        <begin position="74"/>
        <end position="87"/>
    </location>
</feature>
<feature type="region of interest" description="Disordered" evidence="1">
    <location>
        <begin position="45"/>
        <end position="87"/>
    </location>
</feature>
<evidence type="ECO:0000256" key="1">
    <source>
        <dbReference type="SAM" id="MobiDB-lite"/>
    </source>
</evidence>
<dbReference type="Proteomes" id="UP001596065">
    <property type="component" value="Unassembled WGS sequence"/>
</dbReference>
<reference evidence="3" key="1">
    <citation type="journal article" date="2019" name="Int. J. Syst. Evol. Microbiol.">
        <title>The Global Catalogue of Microorganisms (GCM) 10K type strain sequencing project: providing services to taxonomists for standard genome sequencing and annotation.</title>
        <authorList>
            <consortium name="The Broad Institute Genomics Platform"/>
            <consortium name="The Broad Institute Genome Sequencing Center for Infectious Disease"/>
            <person name="Wu L."/>
            <person name="Ma J."/>
        </authorList>
    </citation>
    <scope>NUCLEOTIDE SEQUENCE [LARGE SCALE GENOMIC DNA]</scope>
    <source>
        <strain evidence="3">KCTC 5701</strain>
    </source>
</reference>
<dbReference type="EMBL" id="JBHSOE010000003">
    <property type="protein sequence ID" value="MFC5654535.1"/>
    <property type="molecule type" value="Genomic_DNA"/>
</dbReference>
<accession>A0ABW0WE38</accession>
<gene>
    <name evidence="2" type="ORF">ACFP3J_03375</name>
</gene>
<organism evidence="2 3">
    <name type="scientific">Streptomyces nogalater</name>
    <dbReference type="NCBI Taxonomy" id="38314"/>
    <lineage>
        <taxon>Bacteria</taxon>
        <taxon>Bacillati</taxon>
        <taxon>Actinomycetota</taxon>
        <taxon>Actinomycetes</taxon>
        <taxon>Kitasatosporales</taxon>
        <taxon>Streptomycetaceae</taxon>
        <taxon>Streptomyces</taxon>
    </lineage>
</organism>
<evidence type="ECO:0000313" key="3">
    <source>
        <dbReference type="Proteomes" id="UP001596065"/>
    </source>
</evidence>
<comment type="caution">
    <text evidence="2">The sequence shown here is derived from an EMBL/GenBank/DDBJ whole genome shotgun (WGS) entry which is preliminary data.</text>
</comment>
<name>A0ABW0WE38_STRNO</name>
<proteinExistence type="predicted"/>
<sequence length="87" mass="9444">MPIEYVPEFDEDGNHVDGYIESVPEYVKEEPDCYACNDAGCPLCDGTDSAPSAPAQASGEGYSDVPPFGPEQIVPRDDDALDRFPPY</sequence>
<keyword evidence="3" id="KW-1185">Reference proteome</keyword>